<evidence type="ECO:0000313" key="1">
    <source>
        <dbReference type="EMBL" id="KAK7099840.1"/>
    </source>
</evidence>
<dbReference type="EMBL" id="JBAMIC010000011">
    <property type="protein sequence ID" value="KAK7099840.1"/>
    <property type="molecule type" value="Genomic_DNA"/>
</dbReference>
<accession>A0AAN9B5U2</accession>
<gene>
    <name evidence="1" type="ORF">V1264_022888</name>
</gene>
<protein>
    <recommendedName>
        <fullName evidence="3">Tc1-like transposase DDE domain-containing protein</fullName>
    </recommendedName>
</protein>
<dbReference type="InterPro" id="IPR036397">
    <property type="entry name" value="RNaseH_sf"/>
</dbReference>
<name>A0AAN9B5U2_9CAEN</name>
<proteinExistence type="predicted"/>
<sequence length="76" mass="8974">MAWPSSPDLNPIEHFWDQLQRKLNNAQDQELPQNCVRPLIINAWYNNPRDATNRLIHCMRRRCQAVINVHGGHTPY</sequence>
<keyword evidence="2" id="KW-1185">Reference proteome</keyword>
<evidence type="ECO:0008006" key="3">
    <source>
        <dbReference type="Google" id="ProtNLM"/>
    </source>
</evidence>
<dbReference type="Gene3D" id="3.30.420.10">
    <property type="entry name" value="Ribonuclease H-like superfamily/Ribonuclease H"/>
    <property type="match status" value="1"/>
</dbReference>
<evidence type="ECO:0000313" key="2">
    <source>
        <dbReference type="Proteomes" id="UP001374579"/>
    </source>
</evidence>
<dbReference type="AlphaFoldDB" id="A0AAN9B5U2"/>
<dbReference type="GO" id="GO:0003676">
    <property type="term" value="F:nucleic acid binding"/>
    <property type="evidence" value="ECO:0007669"/>
    <property type="project" value="InterPro"/>
</dbReference>
<comment type="caution">
    <text evidence="1">The sequence shown here is derived from an EMBL/GenBank/DDBJ whole genome shotgun (WGS) entry which is preliminary data.</text>
</comment>
<reference evidence="1 2" key="1">
    <citation type="submission" date="2024-02" db="EMBL/GenBank/DDBJ databases">
        <title>Chromosome-scale genome assembly of the rough periwinkle Littorina saxatilis.</title>
        <authorList>
            <person name="De Jode A."/>
            <person name="Faria R."/>
            <person name="Formenti G."/>
            <person name="Sims Y."/>
            <person name="Smith T.P."/>
            <person name="Tracey A."/>
            <person name="Wood J.M.D."/>
            <person name="Zagrodzka Z.B."/>
            <person name="Johannesson K."/>
            <person name="Butlin R.K."/>
            <person name="Leder E.H."/>
        </authorList>
    </citation>
    <scope>NUCLEOTIDE SEQUENCE [LARGE SCALE GENOMIC DNA]</scope>
    <source>
        <strain evidence="1">Snail1</strain>
        <tissue evidence="1">Muscle</tissue>
    </source>
</reference>
<organism evidence="1 2">
    <name type="scientific">Littorina saxatilis</name>
    <dbReference type="NCBI Taxonomy" id="31220"/>
    <lineage>
        <taxon>Eukaryota</taxon>
        <taxon>Metazoa</taxon>
        <taxon>Spiralia</taxon>
        <taxon>Lophotrochozoa</taxon>
        <taxon>Mollusca</taxon>
        <taxon>Gastropoda</taxon>
        <taxon>Caenogastropoda</taxon>
        <taxon>Littorinimorpha</taxon>
        <taxon>Littorinoidea</taxon>
        <taxon>Littorinidae</taxon>
        <taxon>Littorina</taxon>
    </lineage>
</organism>
<dbReference type="Proteomes" id="UP001374579">
    <property type="component" value="Unassembled WGS sequence"/>
</dbReference>